<proteinExistence type="predicted"/>
<organism evidence="1 2">
    <name type="scientific">Sordaria brevicollis</name>
    <dbReference type="NCBI Taxonomy" id="83679"/>
    <lineage>
        <taxon>Eukaryota</taxon>
        <taxon>Fungi</taxon>
        <taxon>Dikarya</taxon>
        <taxon>Ascomycota</taxon>
        <taxon>Pezizomycotina</taxon>
        <taxon>Sordariomycetes</taxon>
        <taxon>Sordariomycetidae</taxon>
        <taxon>Sordariales</taxon>
        <taxon>Sordariaceae</taxon>
        <taxon>Sordaria</taxon>
    </lineage>
</organism>
<evidence type="ECO:0000313" key="2">
    <source>
        <dbReference type="Proteomes" id="UP001281003"/>
    </source>
</evidence>
<protein>
    <submittedName>
        <fullName evidence="1">Uncharacterized protein</fullName>
    </submittedName>
</protein>
<evidence type="ECO:0000313" key="1">
    <source>
        <dbReference type="EMBL" id="KAK3395344.1"/>
    </source>
</evidence>
<accession>A0AAE0P8P7</accession>
<reference evidence="1" key="2">
    <citation type="submission" date="2023-07" db="EMBL/GenBank/DDBJ databases">
        <authorList>
            <consortium name="Lawrence Berkeley National Laboratory"/>
            <person name="Haridas S."/>
            <person name="Hensen N."/>
            <person name="Bonometti L."/>
            <person name="Westerberg I."/>
            <person name="Brannstrom I.O."/>
            <person name="Guillou S."/>
            <person name="Cros-Aarteil S."/>
            <person name="Calhoun S."/>
            <person name="Kuo A."/>
            <person name="Mondo S."/>
            <person name="Pangilinan J."/>
            <person name="Riley R."/>
            <person name="LaButti K."/>
            <person name="Andreopoulos B."/>
            <person name="Lipzen A."/>
            <person name="Chen C."/>
            <person name="Yanf M."/>
            <person name="Daum C."/>
            <person name="Ng V."/>
            <person name="Clum A."/>
            <person name="Steindorff A."/>
            <person name="Ohm R."/>
            <person name="Martin F."/>
            <person name="Silar P."/>
            <person name="Natvig D."/>
            <person name="Lalanne C."/>
            <person name="Gautier V."/>
            <person name="Ament-velasquez S.L."/>
            <person name="Kruys A."/>
            <person name="Hutchinson M.I."/>
            <person name="Powell A.J."/>
            <person name="Barry K."/>
            <person name="Miller A.N."/>
            <person name="Grigoriev I.V."/>
            <person name="Debuchy R."/>
            <person name="Gladieux P."/>
            <person name="Thoren M.H."/>
            <person name="Johannesson H."/>
        </authorList>
    </citation>
    <scope>NUCLEOTIDE SEQUENCE</scope>
    <source>
        <strain evidence="1">FGSC 1904</strain>
    </source>
</reference>
<dbReference type="Proteomes" id="UP001281003">
    <property type="component" value="Unassembled WGS sequence"/>
</dbReference>
<dbReference type="EMBL" id="JAUTDP010000010">
    <property type="protein sequence ID" value="KAK3395344.1"/>
    <property type="molecule type" value="Genomic_DNA"/>
</dbReference>
<gene>
    <name evidence="1" type="ORF">B0T20DRAFT_31943</name>
</gene>
<sequence>MAPLFPVQTAVFASVSSRVLHTLQEWKTQDFFHVAAAGQRRQRPRTKTSQRKHGPFEAGVIVNQNRVSLFSYSTVLRAHEHRPGSSCLFQPSTTPPQPHPPPLLHFPTRIAATLILTVDHGDGVSEPLDSNCDLSASLTVVHRAVFCGFSRPLFGRWPCLQGPQGPPTTQNCSG</sequence>
<keyword evidence="2" id="KW-1185">Reference proteome</keyword>
<name>A0AAE0P8P7_SORBR</name>
<comment type="caution">
    <text evidence="1">The sequence shown here is derived from an EMBL/GenBank/DDBJ whole genome shotgun (WGS) entry which is preliminary data.</text>
</comment>
<dbReference type="AlphaFoldDB" id="A0AAE0P8P7"/>
<reference evidence="1" key="1">
    <citation type="journal article" date="2023" name="Mol. Phylogenet. Evol.">
        <title>Genome-scale phylogeny and comparative genomics of the fungal order Sordariales.</title>
        <authorList>
            <person name="Hensen N."/>
            <person name="Bonometti L."/>
            <person name="Westerberg I."/>
            <person name="Brannstrom I.O."/>
            <person name="Guillou S."/>
            <person name="Cros-Aarteil S."/>
            <person name="Calhoun S."/>
            <person name="Haridas S."/>
            <person name="Kuo A."/>
            <person name="Mondo S."/>
            <person name="Pangilinan J."/>
            <person name="Riley R."/>
            <person name="LaButti K."/>
            <person name="Andreopoulos B."/>
            <person name="Lipzen A."/>
            <person name="Chen C."/>
            <person name="Yan M."/>
            <person name="Daum C."/>
            <person name="Ng V."/>
            <person name="Clum A."/>
            <person name="Steindorff A."/>
            <person name="Ohm R.A."/>
            <person name="Martin F."/>
            <person name="Silar P."/>
            <person name="Natvig D.O."/>
            <person name="Lalanne C."/>
            <person name="Gautier V."/>
            <person name="Ament-Velasquez S.L."/>
            <person name="Kruys A."/>
            <person name="Hutchinson M.I."/>
            <person name="Powell A.J."/>
            <person name="Barry K."/>
            <person name="Miller A.N."/>
            <person name="Grigoriev I.V."/>
            <person name="Debuchy R."/>
            <person name="Gladieux P."/>
            <person name="Hiltunen Thoren M."/>
            <person name="Johannesson H."/>
        </authorList>
    </citation>
    <scope>NUCLEOTIDE SEQUENCE</scope>
    <source>
        <strain evidence="1">FGSC 1904</strain>
    </source>
</reference>